<organism evidence="1 2">
    <name type="scientific">Actinomycetospora atypica</name>
    <dbReference type="NCBI Taxonomy" id="1290095"/>
    <lineage>
        <taxon>Bacteria</taxon>
        <taxon>Bacillati</taxon>
        <taxon>Actinomycetota</taxon>
        <taxon>Actinomycetes</taxon>
        <taxon>Pseudonocardiales</taxon>
        <taxon>Pseudonocardiaceae</taxon>
        <taxon>Actinomycetospora</taxon>
    </lineage>
</organism>
<sequence length="162" mass="16639">MSTTQRVWSGIATGLFGLATIGALSGGTTPVSASTLASDSEPPARTTVTVTDVLDGDTFVADGRQVHVLGIDSCPVSTRGGQEALQMADAMLAGHRVTLRAQAGVDQDASGRLLRYVDLANDGDYGDFMVTYAHTGADAAGGASRNYVASLRDDDPNGRSCS</sequence>
<dbReference type="InterPro" id="IPR035437">
    <property type="entry name" value="SNase_OB-fold_sf"/>
</dbReference>
<comment type="caution">
    <text evidence="1">The sequence shown here is derived from an EMBL/GenBank/DDBJ whole genome shotgun (WGS) entry which is preliminary data.</text>
</comment>
<dbReference type="SUPFAM" id="SSF50199">
    <property type="entry name" value="Staphylococcal nuclease"/>
    <property type="match status" value="1"/>
</dbReference>
<keyword evidence="2" id="KW-1185">Reference proteome</keyword>
<name>A0ABV9YJX7_9PSEU</name>
<evidence type="ECO:0000313" key="2">
    <source>
        <dbReference type="Proteomes" id="UP001595947"/>
    </source>
</evidence>
<gene>
    <name evidence="1" type="ORF">ACFPBZ_05650</name>
</gene>
<dbReference type="RefSeq" id="WP_378035030.1">
    <property type="nucleotide sequence ID" value="NZ_JBHSIV010000004.1"/>
</dbReference>
<dbReference type="Proteomes" id="UP001595947">
    <property type="component" value="Unassembled WGS sequence"/>
</dbReference>
<dbReference type="Gene3D" id="2.40.50.90">
    <property type="match status" value="1"/>
</dbReference>
<evidence type="ECO:0000313" key="1">
    <source>
        <dbReference type="EMBL" id="MFC5061679.1"/>
    </source>
</evidence>
<reference evidence="2" key="1">
    <citation type="journal article" date="2019" name="Int. J. Syst. Evol. Microbiol.">
        <title>The Global Catalogue of Microorganisms (GCM) 10K type strain sequencing project: providing services to taxonomists for standard genome sequencing and annotation.</title>
        <authorList>
            <consortium name="The Broad Institute Genomics Platform"/>
            <consortium name="The Broad Institute Genome Sequencing Center for Infectious Disease"/>
            <person name="Wu L."/>
            <person name="Ma J."/>
        </authorList>
    </citation>
    <scope>NUCLEOTIDE SEQUENCE [LARGE SCALE GENOMIC DNA]</scope>
    <source>
        <strain evidence="2">CGMCC 4.7093</strain>
    </source>
</reference>
<dbReference type="EMBL" id="JBHSIV010000004">
    <property type="protein sequence ID" value="MFC5061679.1"/>
    <property type="molecule type" value="Genomic_DNA"/>
</dbReference>
<accession>A0ABV9YJX7</accession>
<proteinExistence type="predicted"/>
<protein>
    <submittedName>
        <fullName evidence="1">Thermonuclease family protein</fullName>
    </submittedName>
</protein>